<evidence type="ECO:0000313" key="10">
    <source>
        <dbReference type="EMBL" id="KAG1799140.1"/>
    </source>
</evidence>
<evidence type="ECO:0000256" key="4">
    <source>
        <dbReference type="ARBA" id="ARBA00022692"/>
    </source>
</evidence>
<feature type="chain" id="PRO_5040711289" evidence="9">
    <location>
        <begin position="19"/>
        <end position="57"/>
    </location>
</feature>
<keyword evidence="4" id="KW-0812">Transmembrane</keyword>
<protein>
    <submittedName>
        <fullName evidence="10">Uncharacterized protein</fullName>
    </submittedName>
</protein>
<evidence type="ECO:0000256" key="5">
    <source>
        <dbReference type="ARBA" id="ARBA00022781"/>
    </source>
</evidence>
<dbReference type="GO" id="GO:0046961">
    <property type="term" value="F:proton-transporting ATPase activity, rotational mechanism"/>
    <property type="evidence" value="ECO:0007669"/>
    <property type="project" value="InterPro"/>
</dbReference>
<evidence type="ECO:0000313" key="12">
    <source>
        <dbReference type="Proteomes" id="UP000807769"/>
    </source>
</evidence>
<evidence type="ECO:0000256" key="2">
    <source>
        <dbReference type="ARBA" id="ARBA00008328"/>
    </source>
</evidence>
<proteinExistence type="inferred from homology"/>
<dbReference type="AlphaFoldDB" id="A0A9P7DNB7"/>
<comment type="similarity">
    <text evidence="2">Belongs to the V-ATPase e1/e2 subunit family.</text>
</comment>
<dbReference type="GeneID" id="64630992"/>
<evidence type="ECO:0000256" key="7">
    <source>
        <dbReference type="ARBA" id="ARBA00023065"/>
    </source>
</evidence>
<dbReference type="RefSeq" id="XP_041187518.1">
    <property type="nucleotide sequence ID" value="XM_041336976.1"/>
</dbReference>
<comment type="caution">
    <text evidence="10">The sequence shown here is derived from an EMBL/GenBank/DDBJ whole genome shotgun (WGS) entry which is preliminary data.</text>
</comment>
<organism evidence="10 12">
    <name type="scientific">Suillus subaureus</name>
    <dbReference type="NCBI Taxonomy" id="48587"/>
    <lineage>
        <taxon>Eukaryota</taxon>
        <taxon>Fungi</taxon>
        <taxon>Dikarya</taxon>
        <taxon>Basidiomycota</taxon>
        <taxon>Agaricomycotina</taxon>
        <taxon>Agaricomycetes</taxon>
        <taxon>Agaricomycetidae</taxon>
        <taxon>Boletales</taxon>
        <taxon>Suillineae</taxon>
        <taxon>Suillaceae</taxon>
        <taxon>Suillus</taxon>
    </lineage>
</organism>
<evidence type="ECO:0000256" key="6">
    <source>
        <dbReference type="ARBA" id="ARBA00022989"/>
    </source>
</evidence>
<keyword evidence="8" id="KW-0472">Membrane</keyword>
<evidence type="ECO:0000256" key="3">
    <source>
        <dbReference type="ARBA" id="ARBA00022448"/>
    </source>
</evidence>
<evidence type="ECO:0000313" key="11">
    <source>
        <dbReference type="EMBL" id="KAG1805942.1"/>
    </source>
</evidence>
<dbReference type="Proteomes" id="UP000807769">
    <property type="component" value="Unassembled WGS sequence"/>
</dbReference>
<gene>
    <name evidence="11" type="ORF">BJ212DRAFT_1390070</name>
    <name evidence="10" type="ORF">BJ212DRAFT_1402410</name>
</gene>
<name>A0A9P7DNB7_9AGAM</name>
<sequence length="57" mass="6818">MLTLTSCYLMWMVTYMAQLHPPINNVISFNEGRREFLMDSTRTVYFQYLLESTLMDT</sequence>
<keyword evidence="6" id="KW-1133">Transmembrane helix</keyword>
<dbReference type="InterPro" id="IPR008389">
    <property type="entry name" value="ATPase_V0-cplx_e1/e2_su"/>
</dbReference>
<dbReference type="EMBL" id="JABBWG010000049">
    <property type="protein sequence ID" value="KAG1805942.1"/>
    <property type="molecule type" value="Genomic_DNA"/>
</dbReference>
<evidence type="ECO:0000256" key="1">
    <source>
        <dbReference type="ARBA" id="ARBA00004141"/>
    </source>
</evidence>
<dbReference type="EMBL" id="JABBWG010000151">
    <property type="protein sequence ID" value="KAG1799140.1"/>
    <property type="molecule type" value="Genomic_DNA"/>
</dbReference>
<dbReference type="GO" id="GO:0033179">
    <property type="term" value="C:proton-transporting V-type ATPase, V0 domain"/>
    <property type="evidence" value="ECO:0007669"/>
    <property type="project" value="InterPro"/>
</dbReference>
<evidence type="ECO:0000256" key="8">
    <source>
        <dbReference type="ARBA" id="ARBA00023136"/>
    </source>
</evidence>
<dbReference type="Pfam" id="PF05493">
    <property type="entry name" value="ATP_synt_H"/>
    <property type="match status" value="1"/>
</dbReference>
<accession>A0A9P7DNB7</accession>
<comment type="subcellular location">
    <subcellularLocation>
        <location evidence="1">Membrane</location>
        <topology evidence="1">Multi-pass membrane protein</topology>
    </subcellularLocation>
</comment>
<keyword evidence="9" id="KW-0732">Signal</keyword>
<keyword evidence="3" id="KW-0813">Transport</keyword>
<keyword evidence="5" id="KW-0375">Hydrogen ion transport</keyword>
<dbReference type="OrthoDB" id="1508846at2759"/>
<keyword evidence="12" id="KW-1185">Reference proteome</keyword>
<evidence type="ECO:0000256" key="9">
    <source>
        <dbReference type="SAM" id="SignalP"/>
    </source>
</evidence>
<keyword evidence="7" id="KW-0406">Ion transport</keyword>
<reference evidence="10" key="1">
    <citation type="journal article" date="2020" name="New Phytol.">
        <title>Comparative genomics reveals dynamic genome evolution in host specialist ectomycorrhizal fungi.</title>
        <authorList>
            <person name="Lofgren L.A."/>
            <person name="Nguyen N.H."/>
            <person name="Vilgalys R."/>
            <person name="Ruytinx J."/>
            <person name="Liao H.L."/>
            <person name="Branco S."/>
            <person name="Kuo A."/>
            <person name="LaButti K."/>
            <person name="Lipzen A."/>
            <person name="Andreopoulos W."/>
            <person name="Pangilinan J."/>
            <person name="Riley R."/>
            <person name="Hundley H."/>
            <person name="Na H."/>
            <person name="Barry K."/>
            <person name="Grigoriev I.V."/>
            <person name="Stajich J.E."/>
            <person name="Kennedy P.G."/>
        </authorList>
    </citation>
    <scope>NUCLEOTIDE SEQUENCE</scope>
    <source>
        <strain evidence="10">MN1</strain>
    </source>
</reference>
<feature type="signal peptide" evidence="9">
    <location>
        <begin position="1"/>
        <end position="18"/>
    </location>
</feature>